<keyword evidence="5 6" id="KW-0479">Metal-binding</keyword>
<evidence type="ECO:0000256" key="4">
    <source>
        <dbReference type="PIRSR" id="PIRSR605959-2"/>
    </source>
</evidence>
<dbReference type="GO" id="GO:0006559">
    <property type="term" value="P:L-phenylalanine catabolic process"/>
    <property type="evidence" value="ECO:0007669"/>
    <property type="project" value="UniProtKB-UniRule"/>
</dbReference>
<dbReference type="STRING" id="105785.A0A2J7QZZ8"/>
<dbReference type="EC" id="3.7.1.2" evidence="6"/>
<accession>A0A2J7QZZ8</accession>
<organism evidence="8 9">
    <name type="scientific">Cryptotermes secundus</name>
    <dbReference type="NCBI Taxonomy" id="105785"/>
    <lineage>
        <taxon>Eukaryota</taxon>
        <taxon>Metazoa</taxon>
        <taxon>Ecdysozoa</taxon>
        <taxon>Arthropoda</taxon>
        <taxon>Hexapoda</taxon>
        <taxon>Insecta</taxon>
        <taxon>Pterygota</taxon>
        <taxon>Neoptera</taxon>
        <taxon>Polyneoptera</taxon>
        <taxon>Dictyoptera</taxon>
        <taxon>Blattodea</taxon>
        <taxon>Blattoidea</taxon>
        <taxon>Termitoidae</taxon>
        <taxon>Kalotermitidae</taxon>
        <taxon>Cryptotermitinae</taxon>
        <taxon>Cryptotermes</taxon>
    </lineage>
</organism>
<comment type="pathway">
    <text evidence="6">Amino-acid degradation; L-phenylalanine degradation; acetoacetate and fumarate from L-phenylalanine: step 6/6.</text>
</comment>
<dbReference type="GO" id="GO:0046872">
    <property type="term" value="F:metal ion binding"/>
    <property type="evidence" value="ECO:0007669"/>
    <property type="project" value="UniProtKB-UniRule"/>
</dbReference>
<keyword evidence="6" id="KW-0828">Tyrosine catabolism</keyword>
<evidence type="ECO:0000256" key="3">
    <source>
        <dbReference type="ARBA" id="ARBA00014741"/>
    </source>
</evidence>
<dbReference type="GO" id="GO:0006572">
    <property type="term" value="P:L-tyrosine catabolic process"/>
    <property type="evidence" value="ECO:0007669"/>
    <property type="project" value="UniProtKB-UniRule"/>
</dbReference>
<feature type="binding site" evidence="4">
    <location>
        <position position="113"/>
    </location>
    <ligand>
        <name>substrate</name>
    </ligand>
</feature>
<dbReference type="InParanoid" id="A0A2J7QZZ8"/>
<evidence type="ECO:0000256" key="1">
    <source>
        <dbReference type="ARBA" id="ARBA00000353"/>
    </source>
</evidence>
<reference evidence="8 9" key="1">
    <citation type="submission" date="2017-12" db="EMBL/GenBank/DDBJ databases">
        <title>Hemimetabolous genomes reveal molecular basis of termite eusociality.</title>
        <authorList>
            <person name="Harrison M.C."/>
            <person name="Jongepier E."/>
            <person name="Robertson H.M."/>
            <person name="Arning N."/>
            <person name="Bitard-Feildel T."/>
            <person name="Chao H."/>
            <person name="Childers C.P."/>
            <person name="Dinh H."/>
            <person name="Doddapaneni H."/>
            <person name="Dugan S."/>
            <person name="Gowin J."/>
            <person name="Greiner C."/>
            <person name="Han Y."/>
            <person name="Hu H."/>
            <person name="Hughes D.S.T."/>
            <person name="Huylmans A.-K."/>
            <person name="Kemena C."/>
            <person name="Kremer L.P.M."/>
            <person name="Lee S.L."/>
            <person name="Lopez-Ezquerra A."/>
            <person name="Mallet L."/>
            <person name="Monroy-Kuhn J.M."/>
            <person name="Moser A."/>
            <person name="Murali S.C."/>
            <person name="Muzny D.M."/>
            <person name="Otani S."/>
            <person name="Piulachs M.-D."/>
            <person name="Poelchau M."/>
            <person name="Qu J."/>
            <person name="Schaub F."/>
            <person name="Wada-Katsumata A."/>
            <person name="Worley K.C."/>
            <person name="Xie Q."/>
            <person name="Ylla G."/>
            <person name="Poulsen M."/>
            <person name="Gibbs R.A."/>
            <person name="Schal C."/>
            <person name="Richards S."/>
            <person name="Belles X."/>
            <person name="Korb J."/>
            <person name="Bornberg-Bauer E."/>
        </authorList>
    </citation>
    <scope>NUCLEOTIDE SEQUENCE [LARGE SCALE GENOMIC DNA]</scope>
    <source>
        <tissue evidence="8">Whole body</tissue>
    </source>
</reference>
<keyword evidence="5 6" id="KW-0460">Magnesium</keyword>
<evidence type="ECO:0000313" key="8">
    <source>
        <dbReference type="EMBL" id="PNF34171.1"/>
    </source>
</evidence>
<feature type="binding site" evidence="4">
    <location>
        <position position="8"/>
    </location>
    <ligand>
        <name>substrate</name>
    </ligand>
</feature>
<dbReference type="Proteomes" id="UP000235965">
    <property type="component" value="Unassembled WGS sequence"/>
</dbReference>
<comment type="catalytic activity">
    <reaction evidence="1 6">
        <text>4-fumarylacetoacetate + H2O = acetoacetate + fumarate + H(+)</text>
        <dbReference type="Rhea" id="RHEA:10244"/>
        <dbReference type="ChEBI" id="CHEBI:13705"/>
        <dbReference type="ChEBI" id="CHEBI:15377"/>
        <dbReference type="ChEBI" id="CHEBI:15378"/>
        <dbReference type="ChEBI" id="CHEBI:18034"/>
        <dbReference type="ChEBI" id="CHEBI:29806"/>
        <dbReference type="EC" id="3.7.1.2"/>
    </reaction>
</comment>
<protein>
    <recommendedName>
        <fullName evidence="3 6">Fumarylacetoacetase</fullName>
        <ecNumber evidence="6">3.7.1.2</ecNumber>
    </recommendedName>
    <alternativeName>
        <fullName evidence="6">Fumarylacetoacetate hydrolase</fullName>
    </alternativeName>
</protein>
<dbReference type="InterPro" id="IPR011234">
    <property type="entry name" value="Fumarylacetoacetase-like_C"/>
</dbReference>
<feature type="domain" description="Fumarylacetoacetase-like C-terminal" evidence="7">
    <location>
        <begin position="1"/>
        <end position="172"/>
    </location>
</feature>
<dbReference type="GO" id="GO:0004334">
    <property type="term" value="F:fumarylacetoacetase activity"/>
    <property type="evidence" value="ECO:0007669"/>
    <property type="project" value="UniProtKB-UniRule"/>
</dbReference>
<evidence type="ECO:0000313" key="9">
    <source>
        <dbReference type="Proteomes" id="UP000235965"/>
    </source>
</evidence>
<comment type="cofactor">
    <cofactor evidence="6">
        <name>Mg(2+)</name>
        <dbReference type="ChEBI" id="CHEBI:18420"/>
    </cofactor>
    <cofactor evidence="6">
        <name>Ca(2+)</name>
        <dbReference type="ChEBI" id="CHEBI:29108"/>
    </cofactor>
</comment>
<dbReference type="GO" id="GO:1902000">
    <property type="term" value="P:homogentisate catabolic process"/>
    <property type="evidence" value="ECO:0007669"/>
    <property type="project" value="TreeGrafter"/>
</dbReference>
<dbReference type="UniPathway" id="UPA00139">
    <property type="reaction ID" value="UER00341"/>
</dbReference>
<dbReference type="PANTHER" id="PTHR43069:SF2">
    <property type="entry name" value="FUMARYLACETOACETASE"/>
    <property type="match status" value="1"/>
</dbReference>
<dbReference type="PANTHER" id="PTHR43069">
    <property type="entry name" value="FUMARYLACETOACETASE"/>
    <property type="match status" value="1"/>
</dbReference>
<feature type="binding site" evidence="4">
    <location>
        <position position="4"/>
    </location>
    <ligand>
        <name>substrate</name>
    </ligand>
</feature>
<dbReference type="OrthoDB" id="9971669at2759"/>
<dbReference type="InterPro" id="IPR036663">
    <property type="entry name" value="Fumarylacetoacetase_C_sf"/>
</dbReference>
<evidence type="ECO:0000256" key="2">
    <source>
        <dbReference type="ARBA" id="ARBA00010211"/>
    </source>
</evidence>
<comment type="caution">
    <text evidence="8">The sequence shown here is derived from an EMBL/GenBank/DDBJ whole genome shotgun (WGS) entry which is preliminary data.</text>
</comment>
<dbReference type="SUPFAM" id="SSF56529">
    <property type="entry name" value="FAH"/>
    <property type="match status" value="1"/>
</dbReference>
<evidence type="ECO:0000256" key="6">
    <source>
        <dbReference type="RuleBase" id="RU366008"/>
    </source>
</evidence>
<dbReference type="AlphaFoldDB" id="A0A2J7QZZ8"/>
<feature type="binding site" evidence="5">
    <location>
        <position position="17"/>
    </location>
    <ligand>
        <name>Mg(2+)</name>
        <dbReference type="ChEBI" id="CHEBI:18420"/>
    </ligand>
</feature>
<feature type="binding site" evidence="5">
    <location>
        <position position="21"/>
    </location>
    <ligand>
        <name>Mg(2+)</name>
        <dbReference type="ChEBI" id="CHEBI:18420"/>
    </ligand>
</feature>
<keyword evidence="6" id="KW-0378">Hydrolase</keyword>
<feature type="non-terminal residue" evidence="8">
    <location>
        <position position="1"/>
    </location>
</feature>
<keyword evidence="6" id="KW-0106">Calcium</keyword>
<gene>
    <name evidence="8" type="ORF">B7P43_G17859</name>
</gene>
<dbReference type="Gene3D" id="3.90.850.10">
    <property type="entry name" value="Fumarylacetoacetase-like, C-terminal domain"/>
    <property type="match status" value="1"/>
</dbReference>
<name>A0A2J7QZZ8_9NEOP</name>
<sequence length="182" mass="20631">RDIQKWEYVPLGPFLGKNVGTSISPWVVTMEALTPFIVDNYKQDVTPFPYLQHDDTYNFDINLQVDIKPENSVESTVCRSNFKYLYWTPKQQLAHHTVTGCNINPGDMMASGTISGETIESYGSMLELCWKGTKPIRLKDGKTRKFLEDNDEVIITGYCQGDDFRIGFGSCTGKILPALQLY</sequence>
<evidence type="ECO:0000256" key="5">
    <source>
        <dbReference type="PIRSR" id="PIRSR605959-3"/>
    </source>
</evidence>
<evidence type="ECO:0000259" key="7">
    <source>
        <dbReference type="Pfam" id="PF01557"/>
    </source>
</evidence>
<dbReference type="InterPro" id="IPR005959">
    <property type="entry name" value="Fumarylacetoacetase"/>
</dbReference>
<keyword evidence="6" id="KW-0585">Phenylalanine catabolism</keyword>
<dbReference type="EMBL" id="NEVH01008332">
    <property type="protein sequence ID" value="PNF34171.1"/>
    <property type="molecule type" value="Genomic_DNA"/>
</dbReference>
<comment type="similarity">
    <text evidence="2 6">Belongs to the FAH family.</text>
</comment>
<keyword evidence="9" id="KW-1185">Reference proteome</keyword>
<proteinExistence type="inferred from homology"/>
<dbReference type="Pfam" id="PF01557">
    <property type="entry name" value="FAA_hydrolase"/>
    <property type="match status" value="1"/>
</dbReference>